<reference evidence="1" key="1">
    <citation type="submission" date="2020-11" db="EMBL/GenBank/DDBJ databases">
        <authorList>
            <person name="Koelle M."/>
            <person name="Horta M.A.C."/>
            <person name="Nowrousian M."/>
            <person name="Ohm R.A."/>
            <person name="Benz P."/>
            <person name="Pilgard A."/>
        </authorList>
    </citation>
    <scope>NUCLEOTIDE SEQUENCE</scope>
    <source>
        <strain evidence="1">FPRL280</strain>
    </source>
</reference>
<dbReference type="Proteomes" id="UP000639403">
    <property type="component" value="Unassembled WGS sequence"/>
</dbReference>
<reference evidence="1" key="2">
    <citation type="journal article" name="Front. Microbiol.">
        <title>Degradative Capacity of Two Strains of Rhodonia placenta: From Phenotype to Genotype.</title>
        <authorList>
            <person name="Kolle M."/>
            <person name="Horta M.A.C."/>
            <person name="Nowrousian M."/>
            <person name="Ohm R.A."/>
            <person name="Benz J.P."/>
            <person name="Pilgard A."/>
        </authorList>
    </citation>
    <scope>NUCLEOTIDE SEQUENCE</scope>
    <source>
        <strain evidence="1">FPRL280</strain>
    </source>
</reference>
<organism evidence="1 2">
    <name type="scientific">Rhodonia placenta</name>
    <dbReference type="NCBI Taxonomy" id="104341"/>
    <lineage>
        <taxon>Eukaryota</taxon>
        <taxon>Fungi</taxon>
        <taxon>Dikarya</taxon>
        <taxon>Basidiomycota</taxon>
        <taxon>Agaricomycotina</taxon>
        <taxon>Agaricomycetes</taxon>
        <taxon>Polyporales</taxon>
        <taxon>Adustoporiaceae</taxon>
        <taxon>Rhodonia</taxon>
    </lineage>
</organism>
<protein>
    <submittedName>
        <fullName evidence="1">Uncharacterized protein</fullName>
    </submittedName>
</protein>
<sequence length="80" mass="8882">MSTTAMANALVAHSDYYRKGYLRKNVSEATVMIFDGKDEDGNDFLKGILLELDACAYFKPYVPAKKSRKGKEKETSDAPA</sequence>
<evidence type="ECO:0000313" key="2">
    <source>
        <dbReference type="Proteomes" id="UP000639403"/>
    </source>
</evidence>
<evidence type="ECO:0000313" key="1">
    <source>
        <dbReference type="EMBL" id="KAF9808866.1"/>
    </source>
</evidence>
<name>A0A8H7NXV7_9APHY</name>
<comment type="caution">
    <text evidence="1">The sequence shown here is derived from an EMBL/GenBank/DDBJ whole genome shotgun (WGS) entry which is preliminary data.</text>
</comment>
<dbReference type="AlphaFoldDB" id="A0A8H7NXV7"/>
<dbReference type="EMBL" id="JADOXO010000229">
    <property type="protein sequence ID" value="KAF9808866.1"/>
    <property type="molecule type" value="Genomic_DNA"/>
</dbReference>
<accession>A0A8H7NXV7</accession>
<proteinExistence type="predicted"/>
<gene>
    <name evidence="1" type="ORF">IEO21_07704</name>
</gene>